<evidence type="ECO:0008006" key="4">
    <source>
        <dbReference type="Google" id="ProtNLM"/>
    </source>
</evidence>
<proteinExistence type="predicted"/>
<accession>A0A916X2D5</accession>
<comment type="caution">
    <text evidence="2">The sequence shown here is derived from an EMBL/GenBank/DDBJ whole genome shotgun (WGS) entry which is preliminary data.</text>
</comment>
<gene>
    <name evidence="2" type="ORF">GCM10011316_25020</name>
</gene>
<reference evidence="2" key="2">
    <citation type="submission" date="2020-09" db="EMBL/GenBank/DDBJ databases">
        <authorList>
            <person name="Sun Q."/>
            <person name="Zhou Y."/>
        </authorList>
    </citation>
    <scope>NUCLEOTIDE SEQUENCE</scope>
    <source>
        <strain evidence="2">CGMCC 1.12426</strain>
    </source>
</reference>
<evidence type="ECO:0000256" key="1">
    <source>
        <dbReference type="SAM" id="MobiDB-lite"/>
    </source>
</evidence>
<dbReference type="EMBL" id="BMFA01000007">
    <property type="protein sequence ID" value="GGB52018.1"/>
    <property type="molecule type" value="Genomic_DNA"/>
</dbReference>
<keyword evidence="3" id="KW-1185">Reference proteome</keyword>
<name>A0A916X2D5_9HYPH</name>
<evidence type="ECO:0000313" key="2">
    <source>
        <dbReference type="EMBL" id="GGB52018.1"/>
    </source>
</evidence>
<dbReference type="Proteomes" id="UP000605148">
    <property type="component" value="Unassembled WGS sequence"/>
</dbReference>
<sequence>MRISLMAVPFVLLATILPERVDAKSCVISDPTDRALNVRETPNGRVINRLKNGRTVEITQFENDAKGRPWGYATGYYEGRFRNWGWVFMEALACGGPKDISQIAGKSCVVADPVDPTLNVRATPNGELINRLRNGRIIRITEIRDDANGRPWGYAVGNFNGQFRNWGWVFLQHVDCSNAPLDEAVAGGGDPARSATPVTSPVESELKKPSQEQQEDFNAWLGIS</sequence>
<evidence type="ECO:0000313" key="3">
    <source>
        <dbReference type="Proteomes" id="UP000605148"/>
    </source>
</evidence>
<feature type="region of interest" description="Disordered" evidence="1">
    <location>
        <begin position="185"/>
        <end position="224"/>
    </location>
</feature>
<organism evidence="2 3">
    <name type="scientific">Roseibium aquae</name>
    <dbReference type="NCBI Taxonomy" id="1323746"/>
    <lineage>
        <taxon>Bacteria</taxon>
        <taxon>Pseudomonadati</taxon>
        <taxon>Pseudomonadota</taxon>
        <taxon>Alphaproteobacteria</taxon>
        <taxon>Hyphomicrobiales</taxon>
        <taxon>Stappiaceae</taxon>
        <taxon>Roseibium</taxon>
    </lineage>
</organism>
<protein>
    <recommendedName>
        <fullName evidence="4">SH3 domain-containing protein</fullName>
    </recommendedName>
</protein>
<reference evidence="2" key="1">
    <citation type="journal article" date="2014" name="Int. J. Syst. Evol. Microbiol.">
        <title>Complete genome sequence of Corynebacterium casei LMG S-19264T (=DSM 44701T), isolated from a smear-ripened cheese.</title>
        <authorList>
            <consortium name="US DOE Joint Genome Institute (JGI-PGF)"/>
            <person name="Walter F."/>
            <person name="Albersmeier A."/>
            <person name="Kalinowski J."/>
            <person name="Ruckert C."/>
        </authorList>
    </citation>
    <scope>NUCLEOTIDE SEQUENCE</scope>
    <source>
        <strain evidence="2">CGMCC 1.12426</strain>
    </source>
</reference>
<dbReference type="AlphaFoldDB" id="A0A916X2D5"/>